<dbReference type="Gene3D" id="2.130.10.80">
    <property type="entry name" value="Galactose oxidase/kelch, beta-propeller"/>
    <property type="match status" value="1"/>
</dbReference>
<evidence type="ECO:0000313" key="2">
    <source>
        <dbReference type="EMBL" id="KAK1614736.1"/>
    </source>
</evidence>
<accession>A0AAD8VR54</accession>
<organism evidence="2 3">
    <name type="scientific">Lolium multiflorum</name>
    <name type="common">Italian ryegrass</name>
    <name type="synonym">Lolium perenne subsp. multiflorum</name>
    <dbReference type="NCBI Taxonomy" id="4521"/>
    <lineage>
        <taxon>Eukaryota</taxon>
        <taxon>Viridiplantae</taxon>
        <taxon>Streptophyta</taxon>
        <taxon>Embryophyta</taxon>
        <taxon>Tracheophyta</taxon>
        <taxon>Spermatophyta</taxon>
        <taxon>Magnoliopsida</taxon>
        <taxon>Liliopsida</taxon>
        <taxon>Poales</taxon>
        <taxon>Poaceae</taxon>
        <taxon>BOP clade</taxon>
        <taxon>Pooideae</taxon>
        <taxon>Poodae</taxon>
        <taxon>Poeae</taxon>
        <taxon>Poeae Chloroplast Group 2 (Poeae type)</taxon>
        <taxon>Loliodinae</taxon>
        <taxon>Loliinae</taxon>
        <taxon>Lolium</taxon>
    </lineage>
</organism>
<dbReference type="PANTHER" id="PTHR33085">
    <property type="entry name" value="OS12G0113100 PROTEIN-RELATED"/>
    <property type="match status" value="1"/>
</dbReference>
<sequence length="378" mass="41749">MIPGRRFVHLVLSNMASTGRIEYSLRHIDATRFFYPTTPPQQPPSALAHRPPSEPSRLPPPVMGFTPPNSSSPAERGMEFMLLGTDKIVASDQTGRAVLYDPARHTVRTMPSLTSPKYSPVALTVNGNDLYVMNAIPNLHSTMHFDGHDHGFDQLAFQSDSSSPTNQEGDWCCSDLSPIPCERDEPDPQHGVIRAATTVDGGSSILVSKHGMGTYAFDTARDEWSKVGRWMLPFAGQGEFVPKHGLWFGLTTRTSDVRDSDTDLLCAVDLGSTTTTKQRQRPPTVRGLSGHAVVPPVEWGWMPETSRLVHLGDARFCVARFFNCEASARRYALFAGVEVERYGGDGDADADADAGELRMVMHKSEVYVLPRELMYWVL</sequence>
<dbReference type="Proteomes" id="UP001231189">
    <property type="component" value="Unassembled WGS sequence"/>
</dbReference>
<dbReference type="InterPro" id="IPR037293">
    <property type="entry name" value="Gal_Oxidase_central_sf"/>
</dbReference>
<gene>
    <name evidence="2" type="ORF">QYE76_020253</name>
</gene>
<dbReference type="InterPro" id="IPR012871">
    <property type="entry name" value="DUF1668_ORYSA"/>
</dbReference>
<feature type="region of interest" description="Disordered" evidence="1">
    <location>
        <begin position="36"/>
        <end position="64"/>
    </location>
</feature>
<keyword evidence="3" id="KW-1185">Reference proteome</keyword>
<proteinExistence type="predicted"/>
<feature type="compositionally biased region" description="Pro residues" evidence="1">
    <location>
        <begin position="53"/>
        <end position="62"/>
    </location>
</feature>
<protein>
    <submittedName>
        <fullName evidence="2">Uncharacterized protein</fullName>
    </submittedName>
</protein>
<reference evidence="2" key="1">
    <citation type="submission" date="2023-07" db="EMBL/GenBank/DDBJ databases">
        <title>A chromosome-level genome assembly of Lolium multiflorum.</title>
        <authorList>
            <person name="Chen Y."/>
            <person name="Copetti D."/>
            <person name="Kolliker R."/>
            <person name="Studer B."/>
        </authorList>
    </citation>
    <scope>NUCLEOTIDE SEQUENCE</scope>
    <source>
        <strain evidence="2">02402/16</strain>
        <tissue evidence="2">Leaf</tissue>
    </source>
</reference>
<comment type="caution">
    <text evidence="2">The sequence shown here is derived from an EMBL/GenBank/DDBJ whole genome shotgun (WGS) entry which is preliminary data.</text>
</comment>
<evidence type="ECO:0000313" key="3">
    <source>
        <dbReference type="Proteomes" id="UP001231189"/>
    </source>
</evidence>
<evidence type="ECO:0000256" key="1">
    <source>
        <dbReference type="SAM" id="MobiDB-lite"/>
    </source>
</evidence>
<dbReference type="EMBL" id="JAUUTY010000006">
    <property type="protein sequence ID" value="KAK1614736.1"/>
    <property type="molecule type" value="Genomic_DNA"/>
</dbReference>
<name>A0AAD8VR54_LOLMU</name>
<dbReference type="Pfam" id="PF07893">
    <property type="entry name" value="DUF1668"/>
    <property type="match status" value="1"/>
</dbReference>
<dbReference type="AlphaFoldDB" id="A0AAD8VR54"/>